<feature type="domain" description="Sulfatase N-terminal" evidence="4">
    <location>
        <begin position="22"/>
        <end position="410"/>
    </location>
</feature>
<dbReference type="EC" id="3.1.6.-" evidence="5"/>
<evidence type="ECO:0000256" key="1">
    <source>
        <dbReference type="ARBA" id="ARBA00008779"/>
    </source>
</evidence>
<keyword evidence="6" id="KW-1185">Reference proteome</keyword>
<dbReference type="PANTHER" id="PTHR42693">
    <property type="entry name" value="ARYLSULFATASE FAMILY MEMBER"/>
    <property type="match status" value="1"/>
</dbReference>
<reference evidence="6" key="1">
    <citation type="journal article" date="2019" name="Int. J. Syst. Evol. Microbiol.">
        <title>The Global Catalogue of Microorganisms (GCM) 10K type strain sequencing project: providing services to taxonomists for standard genome sequencing and annotation.</title>
        <authorList>
            <consortium name="The Broad Institute Genomics Platform"/>
            <consortium name="The Broad Institute Genome Sequencing Center for Infectious Disease"/>
            <person name="Wu L."/>
            <person name="Ma J."/>
        </authorList>
    </citation>
    <scope>NUCLEOTIDE SEQUENCE [LARGE SCALE GENOMIC DNA]</scope>
    <source>
        <strain evidence="6">CGMCC 4.1467</strain>
    </source>
</reference>
<dbReference type="InterPro" id="IPR050738">
    <property type="entry name" value="Sulfatase"/>
</dbReference>
<organism evidence="5 6">
    <name type="scientific">Haloferula chungangensis</name>
    <dbReference type="NCBI Taxonomy" id="1048331"/>
    <lineage>
        <taxon>Bacteria</taxon>
        <taxon>Pseudomonadati</taxon>
        <taxon>Verrucomicrobiota</taxon>
        <taxon>Verrucomicrobiia</taxon>
        <taxon>Verrucomicrobiales</taxon>
        <taxon>Verrucomicrobiaceae</taxon>
        <taxon>Haloferula</taxon>
    </lineage>
</organism>
<dbReference type="SUPFAM" id="SSF53649">
    <property type="entry name" value="Alkaline phosphatase-like"/>
    <property type="match status" value="1"/>
</dbReference>
<dbReference type="Gene3D" id="3.40.720.10">
    <property type="entry name" value="Alkaline Phosphatase, subunit A"/>
    <property type="match status" value="1"/>
</dbReference>
<feature type="chain" id="PRO_5045811042" evidence="3">
    <location>
        <begin position="20"/>
        <end position="986"/>
    </location>
</feature>
<dbReference type="InterPro" id="IPR000917">
    <property type="entry name" value="Sulfatase_N"/>
</dbReference>
<dbReference type="PANTHER" id="PTHR42693:SF53">
    <property type="entry name" value="ENDO-4-O-SULFATASE"/>
    <property type="match status" value="1"/>
</dbReference>
<dbReference type="RefSeq" id="WP_379708772.1">
    <property type="nucleotide sequence ID" value="NZ_JBHTBS010000001.1"/>
</dbReference>
<dbReference type="GO" id="GO:0016787">
    <property type="term" value="F:hydrolase activity"/>
    <property type="evidence" value="ECO:0007669"/>
    <property type="project" value="UniProtKB-KW"/>
</dbReference>
<dbReference type="Pfam" id="PF00884">
    <property type="entry name" value="Sulfatase"/>
    <property type="match status" value="1"/>
</dbReference>
<gene>
    <name evidence="5" type="ORF">ACFQY0_02565</name>
</gene>
<feature type="signal peptide" evidence="3">
    <location>
        <begin position="1"/>
        <end position="19"/>
    </location>
</feature>
<name>A0ABW2L3I6_9BACT</name>
<evidence type="ECO:0000256" key="3">
    <source>
        <dbReference type="SAM" id="SignalP"/>
    </source>
</evidence>
<dbReference type="CDD" id="cd16025">
    <property type="entry name" value="PAS_like"/>
    <property type="match status" value="1"/>
</dbReference>
<comment type="caution">
    <text evidence="5">The sequence shown here is derived from an EMBL/GenBank/DDBJ whole genome shotgun (WGS) entry which is preliminary data.</text>
</comment>
<keyword evidence="3" id="KW-0732">Signal</keyword>
<sequence length="986" mass="107230">MKPALFLSIAFLLATPLLASQPNIVFVFVDDMGYSDIGCFGGEIDTPRIDSLADAGLRLSNFRVTPMCVTSRASLISGMEYSAAGFGNVSNGLSFAHLLRDAGYHTSITGKVHAFGNLSTGNPNTDYGFDRFFGFRDGATNNFKGDDTWRLDNADFNNFPPGFYATDAITDYTIDFIDQALSQGKPFFSWVCYNAPHGPHQAFEADIRKYYDTEVYAAGWDQLRRERFERQKAMGLVPADMVLAETGAEVPEWNSLPETSTDEWVRQKDFEALCMSAYAGMVDSVDQNVGRIIDHLSDPDGDPMTDDSVLENTLIIFCSDNGGSYAGQWTDRSALPWDPNSNVRFNTGYGWGVLQNTPFRSYKHSSYGGGVRSPFVAHWPDGISLPAGTILHQASNLWDFYPTFLELAGATYPASYAGKSTKPLMGESIVPLFTNASSTAGSDFFISHFTDRSKGLFDDGWKIVRYFDGPWELYNFDADPGEHHDLAGVRPDLRDVMVAQWDAHFAINPPSGGNGSVWNLPPGTEHRGWGFDNIRTGLVSSVPEYMSGGVPTDTPLTLTFVGAIDFNGTEGKKIRLQRFGNPEILWEADPDTSHPAQGSNTITFTDFPELEPDAHYYITWDTGWARYRDGNLKNINAVLESAFAYRFKTASSYGNELEKTLTVPPGGTALPEDDNTGNGVPDLLDHLLGAGMDSVEPRIRTGFDQTTNPPTPLLTFSGRNASSGSTLGIEYSPDLVTPFTPLFSINGSNHNPVGGTVTQFFERTGDDRTDYTLRLDPSAFPDGHGFFRAAGTIAGEVPLSIWTFRESSFSPVTLSTLATSQDATINGANSGIISSAGSFTFDDPVVAWSGAQLPASGISNQLRTAITATTDIEVTRITYTGYLWSDRPSGATTTVQADVVAFLNGSLDSPGVVSPNKTLVTGNGGKRITPFEISHPINGKTLNATDNWELRLRLEDDNGAAYSLGNPGDQEGFGIDTVLIYGKALP</sequence>
<evidence type="ECO:0000313" key="6">
    <source>
        <dbReference type="Proteomes" id="UP001596472"/>
    </source>
</evidence>
<dbReference type="InterPro" id="IPR017850">
    <property type="entry name" value="Alkaline_phosphatase_core_sf"/>
</dbReference>
<dbReference type="Proteomes" id="UP001596472">
    <property type="component" value="Unassembled WGS sequence"/>
</dbReference>
<protein>
    <submittedName>
        <fullName evidence="5">Arylsulfatase</fullName>
        <ecNumber evidence="5">3.1.6.-</ecNumber>
    </submittedName>
</protein>
<evidence type="ECO:0000259" key="4">
    <source>
        <dbReference type="Pfam" id="PF00884"/>
    </source>
</evidence>
<dbReference type="EMBL" id="JBHTBS010000001">
    <property type="protein sequence ID" value="MFC7336047.1"/>
    <property type="molecule type" value="Genomic_DNA"/>
</dbReference>
<proteinExistence type="inferred from homology"/>
<evidence type="ECO:0000313" key="5">
    <source>
        <dbReference type="EMBL" id="MFC7336047.1"/>
    </source>
</evidence>
<keyword evidence="2 5" id="KW-0378">Hydrolase</keyword>
<accession>A0ABW2L3I6</accession>
<evidence type="ECO:0000256" key="2">
    <source>
        <dbReference type="ARBA" id="ARBA00022801"/>
    </source>
</evidence>
<comment type="similarity">
    <text evidence="1">Belongs to the sulfatase family.</text>
</comment>
<dbReference type="Gene3D" id="3.30.1120.10">
    <property type="match status" value="1"/>
</dbReference>